<comment type="caution">
    <text evidence="4">The sequence shown here is derived from an EMBL/GenBank/DDBJ whole genome shotgun (WGS) entry which is preliminary data.</text>
</comment>
<dbReference type="InterPro" id="IPR036388">
    <property type="entry name" value="WH-like_DNA-bd_sf"/>
</dbReference>
<dbReference type="RefSeq" id="WP_186836893.1">
    <property type="nucleotide sequence ID" value="NZ_JACOPD010000005.1"/>
</dbReference>
<dbReference type="NCBIfam" id="NF045758">
    <property type="entry name" value="YlxM"/>
    <property type="match status" value="1"/>
</dbReference>
<evidence type="ECO:0000256" key="3">
    <source>
        <dbReference type="HAMAP-Rule" id="MF_00245"/>
    </source>
</evidence>
<dbReference type="SUPFAM" id="SSF88659">
    <property type="entry name" value="Sigma3 and sigma4 domains of RNA polymerase sigma factors"/>
    <property type="match status" value="1"/>
</dbReference>
<sequence length="116" mass="13564">MEKFVEQTLLYDFYGELLNEHQRGIYQDIVFNDLSLSEVADEYGISRQGVHDLIKRVNNTLNGYEEKLHLVSKFIETKEKVHEIEQLSDEFIKSNNGSLDNIRSIQLIAKDILDNF</sequence>
<dbReference type="InterPro" id="IPR054831">
    <property type="entry name" value="UPF0122_fam_protein"/>
</dbReference>
<organism evidence="4 5">
    <name type="scientific">Lachnospira hominis</name>
    <name type="common">ex Liu et al. 2021</name>
    <dbReference type="NCBI Taxonomy" id="2763051"/>
    <lineage>
        <taxon>Bacteria</taxon>
        <taxon>Bacillati</taxon>
        <taxon>Bacillota</taxon>
        <taxon>Clostridia</taxon>
        <taxon>Lachnospirales</taxon>
        <taxon>Lachnospiraceae</taxon>
        <taxon>Lachnospira</taxon>
    </lineage>
</organism>
<dbReference type="InterPro" id="IPR007394">
    <property type="entry name" value="UPF0122"/>
</dbReference>
<keyword evidence="5" id="KW-1185">Reference proteome</keyword>
<evidence type="ECO:0000313" key="4">
    <source>
        <dbReference type="EMBL" id="MBC5680975.1"/>
    </source>
</evidence>
<name>A0ABR7G0L9_9FIRM</name>
<protein>
    <recommendedName>
        <fullName evidence="3">UPF0122 protein H8S01_08385</fullName>
    </recommendedName>
</protein>
<gene>
    <name evidence="4" type="ORF">H8S01_08385</name>
</gene>
<dbReference type="GO" id="GO:0003677">
    <property type="term" value="F:DNA binding"/>
    <property type="evidence" value="ECO:0007669"/>
    <property type="project" value="UniProtKB-KW"/>
</dbReference>
<dbReference type="Gene3D" id="1.10.10.10">
    <property type="entry name" value="Winged helix-like DNA-binding domain superfamily/Winged helix DNA-binding domain"/>
    <property type="match status" value="1"/>
</dbReference>
<dbReference type="InterPro" id="IPR013324">
    <property type="entry name" value="RNA_pol_sigma_r3/r4-like"/>
</dbReference>
<dbReference type="PANTHER" id="PTHR40083">
    <property type="entry name" value="UPF0122 PROTEIN CBO2450/CLC_2298"/>
    <property type="match status" value="1"/>
</dbReference>
<evidence type="ECO:0000313" key="5">
    <source>
        <dbReference type="Proteomes" id="UP000628463"/>
    </source>
</evidence>
<dbReference type="Pfam" id="PF04297">
    <property type="entry name" value="UPF0122"/>
    <property type="match status" value="1"/>
</dbReference>
<evidence type="ECO:0000256" key="2">
    <source>
        <dbReference type="ARBA" id="ARBA00024764"/>
    </source>
</evidence>
<keyword evidence="4" id="KW-0238">DNA-binding</keyword>
<dbReference type="EMBL" id="JACOPD010000005">
    <property type="protein sequence ID" value="MBC5680975.1"/>
    <property type="molecule type" value="Genomic_DNA"/>
</dbReference>
<evidence type="ECO:0000256" key="1">
    <source>
        <dbReference type="ARBA" id="ARBA00008720"/>
    </source>
</evidence>
<dbReference type="Proteomes" id="UP000628463">
    <property type="component" value="Unassembled WGS sequence"/>
</dbReference>
<comment type="function">
    <text evidence="2 3">Might take part in the signal recognition particle (SRP) pathway. This is inferred from the conservation of its genetic proximity to ftsY/ffh. May be a regulatory protein.</text>
</comment>
<reference evidence="4 5" key="1">
    <citation type="submission" date="2020-08" db="EMBL/GenBank/DDBJ databases">
        <title>Genome public.</title>
        <authorList>
            <person name="Liu C."/>
            <person name="Sun Q."/>
        </authorList>
    </citation>
    <scope>NUCLEOTIDE SEQUENCE [LARGE SCALE GENOMIC DNA]</scope>
    <source>
        <strain evidence="4 5">NSJ-43</strain>
    </source>
</reference>
<dbReference type="PANTHER" id="PTHR40083:SF1">
    <property type="entry name" value="UPF0122 PROTEIN YLXM"/>
    <property type="match status" value="1"/>
</dbReference>
<accession>A0ABR7G0L9</accession>
<comment type="similarity">
    <text evidence="1 3">Belongs to the UPF0122 family.</text>
</comment>
<dbReference type="HAMAP" id="MF_00245">
    <property type="entry name" value="UPF0122"/>
    <property type="match status" value="1"/>
</dbReference>
<proteinExistence type="inferred from homology"/>